<evidence type="ECO:0000313" key="1">
    <source>
        <dbReference type="EMBL" id="GEL18745.1"/>
    </source>
</evidence>
<organism evidence="1 2">
    <name type="scientific">Pseudonocardia asaccharolytica DSM 44247 = NBRC 16224</name>
    <dbReference type="NCBI Taxonomy" id="1123024"/>
    <lineage>
        <taxon>Bacteria</taxon>
        <taxon>Bacillati</taxon>
        <taxon>Actinomycetota</taxon>
        <taxon>Actinomycetes</taxon>
        <taxon>Pseudonocardiales</taxon>
        <taxon>Pseudonocardiaceae</taxon>
        <taxon>Pseudonocardia</taxon>
    </lineage>
</organism>
<reference evidence="1 2" key="1">
    <citation type="submission" date="2019-07" db="EMBL/GenBank/DDBJ databases">
        <title>Whole genome shotgun sequence of Pseudonocardia asaccharolytica NBRC 16224.</title>
        <authorList>
            <person name="Hosoyama A."/>
            <person name="Uohara A."/>
            <person name="Ohji S."/>
            <person name="Ichikawa N."/>
        </authorList>
    </citation>
    <scope>NUCLEOTIDE SEQUENCE [LARGE SCALE GENOMIC DNA]</scope>
    <source>
        <strain evidence="1 2">NBRC 16224</strain>
    </source>
</reference>
<evidence type="ECO:0000313" key="2">
    <source>
        <dbReference type="Proteomes" id="UP000321328"/>
    </source>
</evidence>
<dbReference type="AlphaFoldDB" id="A0A511D1U5"/>
<gene>
    <name evidence="1" type="ORF">PA7_25820</name>
</gene>
<comment type="caution">
    <text evidence="1">The sequence shown here is derived from an EMBL/GenBank/DDBJ whole genome shotgun (WGS) entry which is preliminary data.</text>
</comment>
<dbReference type="EMBL" id="BJVI01000025">
    <property type="protein sequence ID" value="GEL18745.1"/>
    <property type="molecule type" value="Genomic_DNA"/>
</dbReference>
<proteinExistence type="predicted"/>
<name>A0A511D1U5_9PSEU</name>
<keyword evidence="2" id="KW-1185">Reference proteome</keyword>
<dbReference type="Proteomes" id="UP000321328">
    <property type="component" value="Unassembled WGS sequence"/>
</dbReference>
<protein>
    <submittedName>
        <fullName evidence="1">Uncharacterized protein</fullName>
    </submittedName>
</protein>
<accession>A0A511D1U5</accession>
<sequence length="91" mass="9622">MGIDEAPIVRRRYGASLALPTPARSQRSPRRGTVVRSYEYGRASPDPAGICGLWAGGGAVHDRARATDGSGTLALPGTLTVEDLPWEVTCE</sequence>